<dbReference type="AlphaFoldDB" id="A0A0M3JE16"/>
<evidence type="ECO:0000313" key="4">
    <source>
        <dbReference type="WBParaSite" id="ASIM_0000585701-mRNA-1"/>
    </source>
</evidence>
<name>A0A0M3JE16_ANISI</name>
<sequence length="200" mass="21027">SFDVACFQRSQQQEGGGISGTSTPPTEPRGDSPLRNLAALSNGRERHTPPVNQQQQSAPSATATIVPRKRPASHGLEAALTGHSSTDALLAAIRATTNEATGEPSPDGGSPLEEGYDDDTEDGGIAETMAQIFAASKKRLRAELDASDNNVMHTDDSLMTATNDEAHDPADILGNVAAMFNAEDIDVNGLRRRSVNGVYS</sequence>
<gene>
    <name evidence="2" type="ORF">ASIM_LOCUS5655</name>
</gene>
<accession>A0A0M3JE16</accession>
<reference evidence="2 3" key="2">
    <citation type="submission" date="2018-11" db="EMBL/GenBank/DDBJ databases">
        <authorList>
            <consortium name="Pathogen Informatics"/>
        </authorList>
    </citation>
    <scope>NUCLEOTIDE SEQUENCE [LARGE SCALE GENOMIC DNA]</scope>
</reference>
<organism evidence="4">
    <name type="scientific">Anisakis simplex</name>
    <name type="common">Herring worm</name>
    <dbReference type="NCBI Taxonomy" id="6269"/>
    <lineage>
        <taxon>Eukaryota</taxon>
        <taxon>Metazoa</taxon>
        <taxon>Ecdysozoa</taxon>
        <taxon>Nematoda</taxon>
        <taxon>Chromadorea</taxon>
        <taxon>Rhabditida</taxon>
        <taxon>Spirurina</taxon>
        <taxon>Ascaridomorpha</taxon>
        <taxon>Ascaridoidea</taxon>
        <taxon>Anisakidae</taxon>
        <taxon>Anisakis</taxon>
        <taxon>Anisakis simplex complex</taxon>
    </lineage>
</organism>
<dbReference type="WBParaSite" id="ASIM_0000585701-mRNA-1">
    <property type="protein sequence ID" value="ASIM_0000585701-mRNA-1"/>
    <property type="gene ID" value="ASIM_0000585701"/>
</dbReference>
<evidence type="ECO:0000256" key="1">
    <source>
        <dbReference type="SAM" id="MobiDB-lite"/>
    </source>
</evidence>
<dbReference type="EMBL" id="UYRR01011306">
    <property type="protein sequence ID" value="VDK25868.1"/>
    <property type="molecule type" value="Genomic_DNA"/>
</dbReference>
<keyword evidence="3" id="KW-1185">Reference proteome</keyword>
<reference evidence="4" key="1">
    <citation type="submission" date="2017-02" db="UniProtKB">
        <authorList>
            <consortium name="WormBaseParasite"/>
        </authorList>
    </citation>
    <scope>IDENTIFICATION</scope>
</reference>
<feature type="region of interest" description="Disordered" evidence="1">
    <location>
        <begin position="1"/>
        <end position="76"/>
    </location>
</feature>
<protein>
    <submittedName>
        <fullName evidence="4">Integrase core domain containing protein</fullName>
    </submittedName>
</protein>
<evidence type="ECO:0000313" key="3">
    <source>
        <dbReference type="Proteomes" id="UP000267096"/>
    </source>
</evidence>
<proteinExistence type="predicted"/>
<evidence type="ECO:0000313" key="2">
    <source>
        <dbReference type="EMBL" id="VDK25868.1"/>
    </source>
</evidence>
<feature type="region of interest" description="Disordered" evidence="1">
    <location>
        <begin position="97"/>
        <end position="121"/>
    </location>
</feature>
<dbReference type="Proteomes" id="UP000267096">
    <property type="component" value="Unassembled WGS sequence"/>
</dbReference>